<sequence length="211" mass="20247">MSTRRKFLTSRTVPLGTAAAVLLLGVAACGSPAPSATTSPSPTPSESSATPSVTPSASETMSPPATTATPAPPTACSTASLSASLDTSGGGAAGSVYGTLRLKNTGAADCVLNGFATVELAATAGGPAIGAQSQTQGAAGPAITLAPGASAGAILRYSQAGLHPDCTPVAATLYRVYAPGNSNALTIPVSEDGCSNAAVNLLTIQAFVAGA</sequence>
<gene>
    <name evidence="4" type="ORF">Q9R02_05485</name>
</gene>
<dbReference type="PROSITE" id="PS51257">
    <property type="entry name" value="PROKAR_LIPOPROTEIN"/>
    <property type="match status" value="1"/>
</dbReference>
<accession>A0ABT9ILW8</accession>
<name>A0ABT9ILW8_9MICC</name>
<organism evidence="4 5">
    <name type="scientific">Arthrobacter horti</name>
    <dbReference type="NCBI Taxonomy" id="3068273"/>
    <lineage>
        <taxon>Bacteria</taxon>
        <taxon>Bacillati</taxon>
        <taxon>Actinomycetota</taxon>
        <taxon>Actinomycetes</taxon>
        <taxon>Micrococcales</taxon>
        <taxon>Micrococcaceae</taxon>
        <taxon>Arthrobacter</taxon>
    </lineage>
</organism>
<evidence type="ECO:0000259" key="3">
    <source>
        <dbReference type="Pfam" id="PF14016"/>
    </source>
</evidence>
<comment type="caution">
    <text evidence="4">The sequence shown here is derived from an EMBL/GenBank/DDBJ whole genome shotgun (WGS) entry which is preliminary data.</text>
</comment>
<proteinExistence type="predicted"/>
<feature type="signal peptide" evidence="2">
    <location>
        <begin position="1"/>
        <end position="35"/>
    </location>
</feature>
<evidence type="ECO:0000313" key="4">
    <source>
        <dbReference type="EMBL" id="MDP5226605.1"/>
    </source>
</evidence>
<evidence type="ECO:0000256" key="2">
    <source>
        <dbReference type="SAM" id="SignalP"/>
    </source>
</evidence>
<keyword evidence="2" id="KW-0732">Signal</keyword>
<feature type="region of interest" description="Disordered" evidence="1">
    <location>
        <begin position="31"/>
        <end position="82"/>
    </location>
</feature>
<dbReference type="RefSeq" id="WP_305995647.1">
    <property type="nucleotide sequence ID" value="NZ_JAVALS010000002.1"/>
</dbReference>
<feature type="chain" id="PRO_5047099836" evidence="2">
    <location>
        <begin position="36"/>
        <end position="211"/>
    </location>
</feature>
<evidence type="ECO:0000313" key="5">
    <source>
        <dbReference type="Proteomes" id="UP001232725"/>
    </source>
</evidence>
<keyword evidence="5" id="KW-1185">Reference proteome</keyword>
<dbReference type="InterPro" id="IPR025326">
    <property type="entry name" value="DUF4232"/>
</dbReference>
<feature type="domain" description="DUF4232" evidence="3">
    <location>
        <begin position="76"/>
        <end position="206"/>
    </location>
</feature>
<dbReference type="Proteomes" id="UP001232725">
    <property type="component" value="Unassembled WGS sequence"/>
</dbReference>
<protein>
    <submittedName>
        <fullName evidence="4">DUF4232 domain-containing protein</fullName>
    </submittedName>
</protein>
<evidence type="ECO:0000256" key="1">
    <source>
        <dbReference type="SAM" id="MobiDB-lite"/>
    </source>
</evidence>
<reference evidence="4 5" key="1">
    <citation type="submission" date="2023-08" db="EMBL/GenBank/DDBJ databases">
        <title>Arthrobacter horti sp. nov., isolated from forest soil.</title>
        <authorList>
            <person name="Park M."/>
        </authorList>
    </citation>
    <scope>NUCLEOTIDE SEQUENCE [LARGE SCALE GENOMIC DNA]</scope>
    <source>
        <strain evidence="4 5">YJM1</strain>
    </source>
</reference>
<dbReference type="EMBL" id="JAVALS010000002">
    <property type="protein sequence ID" value="MDP5226605.1"/>
    <property type="molecule type" value="Genomic_DNA"/>
</dbReference>
<dbReference type="Pfam" id="PF14016">
    <property type="entry name" value="DUF4232"/>
    <property type="match status" value="1"/>
</dbReference>